<dbReference type="GO" id="GO:0008374">
    <property type="term" value="F:O-acyltransferase activity"/>
    <property type="evidence" value="ECO:0007669"/>
    <property type="project" value="InterPro"/>
</dbReference>
<evidence type="ECO:0000256" key="1">
    <source>
        <dbReference type="SAM" id="SignalP"/>
    </source>
</evidence>
<sequence length="429" mass="46476">MEAPAQEQHRLSVPLVLLLATLFFTGAPSAAARGEAATPSGLHPVVLLPGFTCCQLDARLTDEYEPPPSSPGCGARRQGRGWFRLWENYTALQADPALLPCYQDQLRLVYDPAAGDYRDAPGVETRVVSFGNTRSFRFDDPAQNDACMERLVEALEGVGYREGANLFGASYDFRYAPAASGLASAAFSALRSSLTRLVERASARNGNRLAILVTHSFGGLYAAEFLSRAPLPWRRRHVKHLVMLGLGVGGSPLILQELFGSTFSLLPSPKVYGAAPLVVTRARNYSAGDIPEFLAAAGYSDDEVARYRTRALPVPLDFRAPLVPMTSVNGVGVPTVDKVVYWDGNFTEMPRVVNGDGDGIINLEGKSGNPDCNLEAVLALQRFVGDDPDQPYFKSVLIPNRTHNGLVSDELGLRSVVNEIMEANRATSF</sequence>
<evidence type="ECO:0000313" key="3">
    <source>
        <dbReference type="Proteomes" id="UP000823388"/>
    </source>
</evidence>
<proteinExistence type="predicted"/>
<organism evidence="2 3">
    <name type="scientific">Panicum virgatum</name>
    <name type="common">Blackwell switchgrass</name>
    <dbReference type="NCBI Taxonomy" id="38727"/>
    <lineage>
        <taxon>Eukaryota</taxon>
        <taxon>Viridiplantae</taxon>
        <taxon>Streptophyta</taxon>
        <taxon>Embryophyta</taxon>
        <taxon>Tracheophyta</taxon>
        <taxon>Spermatophyta</taxon>
        <taxon>Magnoliopsida</taxon>
        <taxon>Liliopsida</taxon>
        <taxon>Poales</taxon>
        <taxon>Poaceae</taxon>
        <taxon>PACMAD clade</taxon>
        <taxon>Panicoideae</taxon>
        <taxon>Panicodae</taxon>
        <taxon>Paniceae</taxon>
        <taxon>Panicinae</taxon>
        <taxon>Panicum</taxon>
        <taxon>Panicum sect. Hiantes</taxon>
    </lineage>
</organism>
<feature type="chain" id="PRO_5035780618" description="Lecithin-cholesterol acyltransferase-like 1" evidence="1">
    <location>
        <begin position="33"/>
        <end position="429"/>
    </location>
</feature>
<evidence type="ECO:0000313" key="2">
    <source>
        <dbReference type="EMBL" id="KAG2605819.1"/>
    </source>
</evidence>
<reference evidence="2 3" key="1">
    <citation type="submission" date="2020-05" db="EMBL/GenBank/DDBJ databases">
        <title>WGS assembly of Panicum virgatum.</title>
        <authorList>
            <person name="Lovell J.T."/>
            <person name="Jenkins J."/>
            <person name="Shu S."/>
            <person name="Juenger T.E."/>
            <person name="Schmutz J."/>
        </authorList>
    </citation>
    <scope>NUCLEOTIDE SEQUENCE [LARGE SCALE GENOMIC DNA]</scope>
    <source>
        <strain evidence="3">cv. AP13</strain>
    </source>
</reference>
<dbReference type="PANTHER" id="PTHR11440">
    <property type="entry name" value="LECITHIN-CHOLESTEROL ACYLTRANSFERASE-RELATED"/>
    <property type="match status" value="1"/>
</dbReference>
<dbReference type="GO" id="GO:0006629">
    <property type="term" value="P:lipid metabolic process"/>
    <property type="evidence" value="ECO:0007669"/>
    <property type="project" value="InterPro"/>
</dbReference>
<dbReference type="InterPro" id="IPR029058">
    <property type="entry name" value="AB_hydrolase_fold"/>
</dbReference>
<name>A0A8T0TCM2_PANVG</name>
<dbReference type="InterPro" id="IPR003386">
    <property type="entry name" value="LACT/PDAT_acylTrfase"/>
</dbReference>
<gene>
    <name evidence="2" type="ORF">PVAP13_4NG157300</name>
</gene>
<dbReference type="SUPFAM" id="SSF53474">
    <property type="entry name" value="alpha/beta-Hydrolases"/>
    <property type="match status" value="1"/>
</dbReference>
<accession>A0A8T0TCM2</accession>
<dbReference type="Gene3D" id="3.40.50.1820">
    <property type="entry name" value="alpha/beta hydrolase"/>
    <property type="match status" value="1"/>
</dbReference>
<comment type="caution">
    <text evidence="2">The sequence shown here is derived from an EMBL/GenBank/DDBJ whole genome shotgun (WGS) entry which is preliminary data.</text>
</comment>
<protein>
    <recommendedName>
        <fullName evidence="4">Lecithin-cholesterol acyltransferase-like 1</fullName>
    </recommendedName>
</protein>
<keyword evidence="1" id="KW-0732">Signal</keyword>
<dbReference type="Pfam" id="PF02450">
    <property type="entry name" value="LCAT"/>
    <property type="match status" value="1"/>
</dbReference>
<keyword evidence="3" id="KW-1185">Reference proteome</keyword>
<dbReference type="AlphaFoldDB" id="A0A8T0TCM2"/>
<evidence type="ECO:0008006" key="4">
    <source>
        <dbReference type="Google" id="ProtNLM"/>
    </source>
</evidence>
<dbReference type="EMBL" id="CM029044">
    <property type="protein sequence ID" value="KAG2605819.1"/>
    <property type="molecule type" value="Genomic_DNA"/>
</dbReference>
<dbReference type="Proteomes" id="UP000823388">
    <property type="component" value="Chromosome 4N"/>
</dbReference>
<feature type="signal peptide" evidence="1">
    <location>
        <begin position="1"/>
        <end position="32"/>
    </location>
</feature>